<feature type="transmembrane region" description="Helical" evidence="1">
    <location>
        <begin position="45"/>
        <end position="65"/>
    </location>
</feature>
<evidence type="ECO:0000313" key="2">
    <source>
        <dbReference type="EMBL" id="NYH78882.1"/>
    </source>
</evidence>
<comment type="caution">
    <text evidence="2">The sequence shown here is derived from an EMBL/GenBank/DDBJ whole genome shotgun (WGS) entry which is preliminary data.</text>
</comment>
<accession>A0A852YYS8</accession>
<keyword evidence="1" id="KW-1133">Transmembrane helix</keyword>
<keyword evidence="1" id="KW-0812">Transmembrane</keyword>
<sequence length="70" mass="7522">MTQQLPIGSPLPSAVVRERLLRSGAVPIRGSRGVRPYSWFGWDNVVCALLVVGMITAGLVMFQVVNSIGP</sequence>
<keyword evidence="3" id="KW-1185">Reference proteome</keyword>
<organism evidence="2 3">
    <name type="scientific">Actinopolyspora biskrensis</name>
    <dbReference type="NCBI Taxonomy" id="1470178"/>
    <lineage>
        <taxon>Bacteria</taxon>
        <taxon>Bacillati</taxon>
        <taxon>Actinomycetota</taxon>
        <taxon>Actinomycetes</taxon>
        <taxon>Actinopolysporales</taxon>
        <taxon>Actinopolysporaceae</taxon>
        <taxon>Actinopolyspora</taxon>
    </lineage>
</organism>
<dbReference type="EMBL" id="JACBYW010000003">
    <property type="protein sequence ID" value="NYH78882.1"/>
    <property type="molecule type" value="Genomic_DNA"/>
</dbReference>
<evidence type="ECO:0000256" key="1">
    <source>
        <dbReference type="SAM" id="Phobius"/>
    </source>
</evidence>
<dbReference type="AlphaFoldDB" id="A0A852YYS8"/>
<dbReference type="RefSeq" id="WP_179535308.1">
    <property type="nucleotide sequence ID" value="NZ_JACBYW010000003.1"/>
</dbReference>
<protein>
    <submittedName>
        <fullName evidence="2">Uncharacterized protein</fullName>
    </submittedName>
</protein>
<reference evidence="2 3" key="1">
    <citation type="submission" date="2020-07" db="EMBL/GenBank/DDBJ databases">
        <title>Genomic Encyclopedia of Type Strains, Phase III (KMG-III): the genomes of soil and plant-associated and newly described type strains.</title>
        <authorList>
            <person name="Whitman W."/>
        </authorList>
    </citation>
    <scope>NUCLEOTIDE SEQUENCE [LARGE SCALE GENOMIC DNA]</scope>
    <source>
        <strain evidence="2 3">CECT 8576</strain>
    </source>
</reference>
<evidence type="ECO:0000313" key="3">
    <source>
        <dbReference type="Proteomes" id="UP000548304"/>
    </source>
</evidence>
<keyword evidence="1" id="KW-0472">Membrane</keyword>
<gene>
    <name evidence="2" type="ORF">FHR84_002207</name>
</gene>
<proteinExistence type="predicted"/>
<name>A0A852YYS8_9ACTN</name>
<dbReference type="Proteomes" id="UP000548304">
    <property type="component" value="Unassembled WGS sequence"/>
</dbReference>